<proteinExistence type="predicted"/>
<gene>
    <name evidence="1" type="ORF">BBD41_26540</name>
</gene>
<evidence type="ECO:0008006" key="2">
    <source>
        <dbReference type="Google" id="ProtNLM"/>
    </source>
</evidence>
<dbReference type="RefSeq" id="WP_099479656.1">
    <property type="nucleotide sequence ID" value="NZ_CP016809.1"/>
</dbReference>
<dbReference type="PROSITE" id="PS51257">
    <property type="entry name" value="PROKAR_LIPOPROTEIN"/>
    <property type="match status" value="1"/>
</dbReference>
<dbReference type="EMBL" id="CP016809">
    <property type="protein sequence ID" value="ANY75847.1"/>
    <property type="molecule type" value="Genomic_DNA"/>
</dbReference>
<sequence>MGRTIYSAITSLLLSSAIVGCNQDEIETGDFIFDKQMKDNTPVIAVVHNISRNDTVNHSLSDYLNNDDPNDVIYYPITDANLYEDLEIGERITVTAPHILLSSPLQAVAVEVERHDLAE</sequence>
<reference evidence="1" key="1">
    <citation type="submission" date="2016-08" db="EMBL/GenBank/DDBJ databases">
        <title>Complete Genome Seqeunce of Paenibacillus sp. nov. IHBB 9852 from high altitute lake of Indian trans-Himalayas.</title>
        <authorList>
            <person name="Kiran S."/>
            <person name="Swarnkar M.K."/>
            <person name="Rana A."/>
            <person name="Tewari R."/>
            <person name="Gulati A."/>
        </authorList>
    </citation>
    <scope>NUCLEOTIDE SEQUENCE [LARGE SCALE GENOMIC DNA]</scope>
    <source>
        <strain evidence="1">IHBB 9852</strain>
    </source>
</reference>
<evidence type="ECO:0000313" key="1">
    <source>
        <dbReference type="EMBL" id="ANY75847.1"/>
    </source>
</evidence>
<name>A0A1B2E7F9_9BACL</name>
<dbReference type="KEGG" id="pib:BBD41_26540"/>
<accession>A0A1B2E7F9</accession>
<organism evidence="1">
    <name type="scientific">Paenibacillus ihbetae</name>
    <dbReference type="NCBI Taxonomy" id="1870820"/>
    <lineage>
        <taxon>Bacteria</taxon>
        <taxon>Bacillati</taxon>
        <taxon>Bacillota</taxon>
        <taxon>Bacilli</taxon>
        <taxon>Bacillales</taxon>
        <taxon>Paenibacillaceae</taxon>
        <taxon>Paenibacillus</taxon>
    </lineage>
</organism>
<protein>
    <recommendedName>
        <fullName evidence="2">DUF3221 domain-containing protein</fullName>
    </recommendedName>
</protein>
<dbReference type="AlphaFoldDB" id="A0A1B2E7F9"/>